<proteinExistence type="predicted"/>
<dbReference type="AlphaFoldDB" id="A0A2N9JAJ2"/>
<reference evidence="1" key="1">
    <citation type="submission" date="2018-02" db="EMBL/GenBank/DDBJ databases">
        <authorList>
            <person name="Cohen D.B."/>
            <person name="Kent A.D."/>
        </authorList>
    </citation>
    <scope>NUCLEOTIDE SEQUENCE</scope>
</reference>
<dbReference type="InterPro" id="IPR052757">
    <property type="entry name" value="Ribosomal_protein_S1"/>
</dbReference>
<name>A0A2N9JAJ2_FAGSY</name>
<dbReference type="PANTHER" id="PTHR47559:SF1">
    <property type="entry name" value="OS03G0844900 PROTEIN"/>
    <property type="match status" value="1"/>
</dbReference>
<dbReference type="PANTHER" id="PTHR47559">
    <property type="entry name" value="OS03G0844900 PROTEIN"/>
    <property type="match status" value="1"/>
</dbReference>
<evidence type="ECO:0000313" key="1">
    <source>
        <dbReference type="EMBL" id="SPD33469.1"/>
    </source>
</evidence>
<organism evidence="1">
    <name type="scientific">Fagus sylvatica</name>
    <name type="common">Beechnut</name>
    <dbReference type="NCBI Taxonomy" id="28930"/>
    <lineage>
        <taxon>Eukaryota</taxon>
        <taxon>Viridiplantae</taxon>
        <taxon>Streptophyta</taxon>
        <taxon>Embryophyta</taxon>
        <taxon>Tracheophyta</taxon>
        <taxon>Spermatophyta</taxon>
        <taxon>Magnoliopsida</taxon>
        <taxon>eudicotyledons</taxon>
        <taxon>Gunneridae</taxon>
        <taxon>Pentapetalae</taxon>
        <taxon>rosids</taxon>
        <taxon>fabids</taxon>
        <taxon>Fagales</taxon>
        <taxon>Fagaceae</taxon>
        <taxon>Fagus</taxon>
    </lineage>
</organism>
<gene>
    <name evidence="1" type="ORF">FSB_LOCUS61351</name>
</gene>
<dbReference type="EMBL" id="OIVN01006456">
    <property type="protein sequence ID" value="SPD33469.1"/>
    <property type="molecule type" value="Genomic_DNA"/>
</dbReference>
<protein>
    <submittedName>
        <fullName evidence="1">Uncharacterized protein</fullName>
    </submittedName>
</protein>
<accession>A0A2N9JAJ2</accession>
<sequence length="271" mass="30019">MLPLCGACLHEWAEMVACWWPWTMVMAWQVASHVCAACALMSHGNFEWVGHGQFDEPWVDCLCAMLCGYVVDLGGGMGTGQALNLVCIGQGFVVGVEKLQDSKQLVPKCSFQIVAASQGEITWEVSLTAPRDKTRRLTLTVASYSHNGDCEQNVDENHGGRFPLGFPAWGCIDDVRISRQGFEKRVVSQDLQLWLSNAPPTNQKFTLLARAGRQASFVVASFSHTHSLTLSLSLSEYYYLLSVQVQEIHLTTSLDQEGIKRALQRALERVP</sequence>